<gene>
    <name evidence="2" type="ORF">DEVEQU_02420</name>
</gene>
<sequence>MLRLFGLPRFDAVTARLPAKAYLLFALVLLEHRSGLGRNEAATELWADSAQDKAFANLRQLLASISRWQEATGLVALELDGRSILPGPALDPADITQFLALPAPASGTEITRLDALTGDIFLAGVDIHEPELTRWIADRRETLSARRINLLIAAGERGAFAELETALARDGQINPADERLARARMANLAGLGRDREAARVYDRLTRQLRDELDIEPAIETQALAARILQRKASFVSAPAPAPSVDPPRQTPLGLPKIILLPPETSAWAKPQEMDLARYLVSDITLQLCRMRAFAMFAPHTARQLTGQDPLAAAAPYGVDYVVHTSIFPGARASRLAFSLIELGSQRVLCADEVLLEAEKLLGSQELVAERLARAIAHQVADVELSRYRATGAASAYVRFLLGSDLVQNTDLSLLRRARSHFTQALRLSPDYVPALAALARTYSIEWLLLGRSDRSMLRTAQGLAQRAVELDPLNATGHRELGHASLYLGAFDESRMHFDAAVERAPHYADLLMDQADVLVHTSRPGEAKPLIEKAFALNPLAPDDYRWIGGSADFFLGNYTGALALLTGMQDQSLAGRLIAATAAMAGDFELAASHRDDWMARYPEFRLKDFAGFMPHSSRSDVERYVEALALAGFR</sequence>
<dbReference type="InterPro" id="IPR005158">
    <property type="entry name" value="BTAD"/>
</dbReference>
<name>A0A3S4CT45_9HYPH</name>
<dbReference type="InterPro" id="IPR051677">
    <property type="entry name" value="AfsR-DnrI-RedD_regulator"/>
</dbReference>
<dbReference type="Proteomes" id="UP000268844">
    <property type="component" value="Unassembled WGS sequence"/>
</dbReference>
<organism evidence="2 3">
    <name type="scientific">Devosia equisanguinis</name>
    <dbReference type="NCBI Taxonomy" id="2490941"/>
    <lineage>
        <taxon>Bacteria</taxon>
        <taxon>Pseudomonadati</taxon>
        <taxon>Pseudomonadota</taxon>
        <taxon>Alphaproteobacteria</taxon>
        <taxon>Hyphomicrobiales</taxon>
        <taxon>Devosiaceae</taxon>
        <taxon>Devosia</taxon>
    </lineage>
</organism>
<dbReference type="PANTHER" id="PTHR35807">
    <property type="entry name" value="TRANSCRIPTIONAL REGULATOR REDD-RELATED"/>
    <property type="match status" value="1"/>
</dbReference>
<proteinExistence type="predicted"/>
<protein>
    <submittedName>
        <fullName evidence="2">Bacterial transcriptional activator domain protein</fullName>
    </submittedName>
</protein>
<evidence type="ECO:0000259" key="1">
    <source>
        <dbReference type="SMART" id="SM01043"/>
    </source>
</evidence>
<evidence type="ECO:0000313" key="3">
    <source>
        <dbReference type="Proteomes" id="UP000268844"/>
    </source>
</evidence>
<dbReference type="SMART" id="SM01043">
    <property type="entry name" value="BTAD"/>
    <property type="match status" value="1"/>
</dbReference>
<dbReference type="EMBL" id="UZWD01000029">
    <property type="protein sequence ID" value="VDS05279.1"/>
    <property type="molecule type" value="Genomic_DNA"/>
</dbReference>
<keyword evidence="3" id="KW-1185">Reference proteome</keyword>
<dbReference type="Gene3D" id="1.25.40.10">
    <property type="entry name" value="Tetratricopeptide repeat domain"/>
    <property type="match status" value="2"/>
</dbReference>
<dbReference type="Pfam" id="PF03704">
    <property type="entry name" value="BTAD"/>
    <property type="match status" value="1"/>
</dbReference>
<dbReference type="InterPro" id="IPR011990">
    <property type="entry name" value="TPR-like_helical_dom_sf"/>
</dbReference>
<accession>A0A3S4CT45</accession>
<dbReference type="AlphaFoldDB" id="A0A3S4CT45"/>
<reference evidence="2 3" key="1">
    <citation type="submission" date="2018-12" db="EMBL/GenBank/DDBJ databases">
        <authorList>
            <person name="Criscuolo A."/>
        </authorList>
    </citation>
    <scope>NUCLEOTIDE SEQUENCE [LARGE SCALE GENOMIC DNA]</scope>
    <source>
        <strain evidence="2">ACIP1116281</strain>
    </source>
</reference>
<dbReference type="OrthoDB" id="54411at2"/>
<evidence type="ECO:0000313" key="2">
    <source>
        <dbReference type="EMBL" id="VDS05279.1"/>
    </source>
</evidence>
<dbReference type="SUPFAM" id="SSF48452">
    <property type="entry name" value="TPR-like"/>
    <property type="match status" value="2"/>
</dbReference>
<feature type="domain" description="Bacterial transcriptional activator" evidence="1">
    <location>
        <begin position="93"/>
        <end position="228"/>
    </location>
</feature>